<dbReference type="Proteomes" id="UP000601435">
    <property type="component" value="Unassembled WGS sequence"/>
</dbReference>
<gene>
    <name evidence="2" type="ORF">SNEC2469_LOCUS6702</name>
</gene>
<name>A0A812N8H0_9DINO</name>
<comment type="caution">
    <text evidence="2">The sequence shown here is derived from an EMBL/GenBank/DDBJ whole genome shotgun (WGS) entry which is preliminary data.</text>
</comment>
<reference evidence="2" key="1">
    <citation type="submission" date="2021-02" db="EMBL/GenBank/DDBJ databases">
        <authorList>
            <person name="Dougan E. K."/>
            <person name="Rhodes N."/>
            <person name="Thang M."/>
            <person name="Chan C."/>
        </authorList>
    </citation>
    <scope>NUCLEOTIDE SEQUENCE</scope>
</reference>
<keyword evidence="1" id="KW-1133">Transmembrane helix</keyword>
<proteinExistence type="predicted"/>
<feature type="transmembrane region" description="Helical" evidence="1">
    <location>
        <begin position="157"/>
        <end position="180"/>
    </location>
</feature>
<accession>A0A812N8H0</accession>
<organism evidence="2 3">
    <name type="scientific">Symbiodinium necroappetens</name>
    <dbReference type="NCBI Taxonomy" id="1628268"/>
    <lineage>
        <taxon>Eukaryota</taxon>
        <taxon>Sar</taxon>
        <taxon>Alveolata</taxon>
        <taxon>Dinophyceae</taxon>
        <taxon>Suessiales</taxon>
        <taxon>Symbiodiniaceae</taxon>
        <taxon>Symbiodinium</taxon>
    </lineage>
</organism>
<dbReference type="OrthoDB" id="420180at2759"/>
<dbReference type="AlphaFoldDB" id="A0A812N8H0"/>
<protein>
    <submittedName>
        <fullName evidence="2">Uncharacterized protein</fullName>
    </submittedName>
</protein>
<keyword evidence="3" id="KW-1185">Reference proteome</keyword>
<feature type="transmembrane region" description="Helical" evidence="1">
    <location>
        <begin position="103"/>
        <end position="121"/>
    </location>
</feature>
<evidence type="ECO:0000256" key="1">
    <source>
        <dbReference type="SAM" id="Phobius"/>
    </source>
</evidence>
<evidence type="ECO:0000313" key="2">
    <source>
        <dbReference type="EMBL" id="CAE7276143.1"/>
    </source>
</evidence>
<keyword evidence="1" id="KW-0472">Membrane</keyword>
<evidence type="ECO:0000313" key="3">
    <source>
        <dbReference type="Proteomes" id="UP000601435"/>
    </source>
</evidence>
<dbReference type="EMBL" id="CAJNJA010011633">
    <property type="protein sequence ID" value="CAE7276143.1"/>
    <property type="molecule type" value="Genomic_DNA"/>
</dbReference>
<feature type="transmembrane region" description="Helical" evidence="1">
    <location>
        <begin position="78"/>
        <end position="97"/>
    </location>
</feature>
<keyword evidence="1" id="KW-0812">Transmembrane</keyword>
<feature type="non-terminal residue" evidence="2">
    <location>
        <position position="1"/>
    </location>
</feature>
<sequence length="636" mass="69436">MDSDTSLVPTASAREALTSESLCSCQLHLHATHLQPEANSMSNTRHEAELAAMPKFSRYARLRAADEEAGKDRLRARLVWLLVVLETISMLCIPQVATLTHGVFFLIPLGALFLAAAIRLYSRPRILLAEPLCILWPDNHSRYGLAREQAPNLRFGGFVWVLKLVCALTFWASPAAFSFLGDSCPDAVPRPNCSRYTREDGNTVCMDVHVVYEPPDARRTRISLYMLKENTCFEQCYGCARWENFAQNSSTDLQGCYDPCDLSCCNCLHCYLSVPNWLGQGCAAGAFEPDLAQELFGCAHGNIGCMMPNPLPYYEAQTLSVENTMLAQLARCALVHSEKSSPVKGAVAVVSALQCLPSASLVACLLLGIWVHLLKGGIASVKLGAVPAELETIETIDAKAAQLQDQIRHRRLESSPKVKLQLWMEFVVFLLDYLSDYNCLRTFVVEGAHGVAAVQAVIIAAPVVLDCLRGKIQLVEVFRGLMESRKRGFPTDDFILALRSEKSLEAPLSMFLQFYTLLRSTRPSSVWSLCISMPLSILGIAKHVHGTFELQILEGTATLPSTDQGPDLLQVRGSTQVIPDLPPGIAPRAELLPTLPPGIAPRAGIAPRSEPLPTLPPGIPPVGALLPITVGSSKVK</sequence>